<organism evidence="8 9">
    <name type="scientific">Leptospira jelokensis</name>
    <dbReference type="NCBI Taxonomy" id="2484931"/>
    <lineage>
        <taxon>Bacteria</taxon>
        <taxon>Pseudomonadati</taxon>
        <taxon>Spirochaetota</taxon>
        <taxon>Spirochaetia</taxon>
        <taxon>Leptospirales</taxon>
        <taxon>Leptospiraceae</taxon>
        <taxon>Leptospira</taxon>
    </lineage>
</organism>
<evidence type="ECO:0000313" key="9">
    <source>
        <dbReference type="Proteomes" id="UP000297567"/>
    </source>
</evidence>
<evidence type="ECO:0000256" key="3">
    <source>
        <dbReference type="ARBA" id="ARBA00022692"/>
    </source>
</evidence>
<dbReference type="GO" id="GO:0005886">
    <property type="term" value="C:plasma membrane"/>
    <property type="evidence" value="ECO:0007669"/>
    <property type="project" value="UniProtKB-SubCell"/>
</dbReference>
<dbReference type="InterPro" id="IPR051791">
    <property type="entry name" value="Pra-immunoreactive"/>
</dbReference>
<evidence type="ECO:0000256" key="5">
    <source>
        <dbReference type="ARBA" id="ARBA00023136"/>
    </source>
</evidence>
<dbReference type="Pfam" id="PF06271">
    <property type="entry name" value="RDD"/>
    <property type="match status" value="1"/>
</dbReference>
<accession>A0A4Z1AA11</accession>
<sequence length="174" mass="19819">MSIDSPYDLIKVMAQHGNFYLPYGVTLASPSQRFIAACIDILFIYGSGFVVLLVVLVINVLIPSENQFSTIYLTGIFLFLIFLTFFINLYFLEKDGQTVGKKLMKIKIVDESGAMLSTDRLIMLRQIVPAIVFHIPILGFILFLFDSVLIFSNRRQCFHDRIAKTIVVNVRKNN</sequence>
<proteinExistence type="predicted"/>
<evidence type="ECO:0000313" key="8">
    <source>
        <dbReference type="EMBL" id="TGL72482.1"/>
    </source>
</evidence>
<feature type="domain" description="RDD" evidence="7">
    <location>
        <begin position="28"/>
        <end position="164"/>
    </location>
</feature>
<dbReference type="EMBL" id="RQGH01000011">
    <property type="protein sequence ID" value="TGL72482.1"/>
    <property type="molecule type" value="Genomic_DNA"/>
</dbReference>
<gene>
    <name evidence="8" type="ORF">EHQ62_06630</name>
</gene>
<dbReference type="PANTHER" id="PTHR36115:SF4">
    <property type="entry name" value="MEMBRANE PROTEIN"/>
    <property type="match status" value="1"/>
</dbReference>
<evidence type="ECO:0000256" key="4">
    <source>
        <dbReference type="ARBA" id="ARBA00022989"/>
    </source>
</evidence>
<feature type="transmembrane region" description="Helical" evidence="6">
    <location>
        <begin position="34"/>
        <end position="58"/>
    </location>
</feature>
<evidence type="ECO:0000256" key="1">
    <source>
        <dbReference type="ARBA" id="ARBA00004651"/>
    </source>
</evidence>
<keyword evidence="4 6" id="KW-1133">Transmembrane helix</keyword>
<comment type="caution">
    <text evidence="8">The sequence shown here is derived from an EMBL/GenBank/DDBJ whole genome shotgun (WGS) entry which is preliminary data.</text>
</comment>
<dbReference type="InterPro" id="IPR010432">
    <property type="entry name" value="RDD"/>
</dbReference>
<reference evidence="8" key="1">
    <citation type="journal article" date="2019" name="PLoS Negl. Trop. Dis.">
        <title>Revisiting the worldwide diversity of Leptospira species in the environment.</title>
        <authorList>
            <person name="Vincent A.T."/>
            <person name="Schiettekatte O."/>
            <person name="Bourhy P."/>
            <person name="Veyrier F.J."/>
            <person name="Picardeau M."/>
        </authorList>
    </citation>
    <scope>NUCLEOTIDE SEQUENCE [LARGE SCALE GENOMIC DNA]</scope>
    <source>
        <strain evidence="8">201702451</strain>
    </source>
</reference>
<dbReference type="PANTHER" id="PTHR36115">
    <property type="entry name" value="PROLINE-RICH ANTIGEN HOMOLOG-RELATED"/>
    <property type="match status" value="1"/>
</dbReference>
<name>A0A4Z1AA11_9LEPT</name>
<keyword evidence="2" id="KW-1003">Cell membrane</keyword>
<evidence type="ECO:0000259" key="7">
    <source>
        <dbReference type="Pfam" id="PF06271"/>
    </source>
</evidence>
<evidence type="ECO:0000256" key="2">
    <source>
        <dbReference type="ARBA" id="ARBA00022475"/>
    </source>
</evidence>
<keyword evidence="3 6" id="KW-0812">Transmembrane</keyword>
<dbReference type="AlphaFoldDB" id="A0A4Z1AA11"/>
<keyword evidence="9" id="KW-1185">Reference proteome</keyword>
<protein>
    <submittedName>
        <fullName evidence="8">RDD family protein</fullName>
    </submittedName>
</protein>
<dbReference type="RefSeq" id="WP_135641396.1">
    <property type="nucleotide sequence ID" value="NZ_RQGH01000011.1"/>
</dbReference>
<feature type="transmembrane region" description="Helical" evidence="6">
    <location>
        <begin position="70"/>
        <end position="92"/>
    </location>
</feature>
<feature type="transmembrane region" description="Helical" evidence="6">
    <location>
        <begin position="127"/>
        <end position="151"/>
    </location>
</feature>
<dbReference type="Proteomes" id="UP000297567">
    <property type="component" value="Unassembled WGS sequence"/>
</dbReference>
<comment type="subcellular location">
    <subcellularLocation>
        <location evidence="1">Cell membrane</location>
        <topology evidence="1">Multi-pass membrane protein</topology>
    </subcellularLocation>
</comment>
<keyword evidence="5 6" id="KW-0472">Membrane</keyword>
<evidence type="ECO:0000256" key="6">
    <source>
        <dbReference type="SAM" id="Phobius"/>
    </source>
</evidence>